<protein>
    <submittedName>
        <fullName evidence="1">Uncharacterized protein</fullName>
    </submittedName>
</protein>
<sequence length="180" mass="20931">MVAGPARRSTRGQNAELCGRRFWRVGHSLHRRRWGRCPRCGVVTTSLNGRRRIWAFVRNVVCLPHGFERLATWRQFGNRTRTWRAGALCWPHGNITRTWRSGALCWSHSSRTRTWRSGAPCWPHDNRTKTWKSGAFCWPFPVTAGTSEVMKGYHLQKHHFIDEGNIPNIESLAHTMHISY</sequence>
<dbReference type="Proteomes" id="UP001221898">
    <property type="component" value="Unassembled WGS sequence"/>
</dbReference>
<name>A0AAD7STW2_9TELE</name>
<comment type="caution">
    <text evidence="1">The sequence shown here is derived from an EMBL/GenBank/DDBJ whole genome shotgun (WGS) entry which is preliminary data.</text>
</comment>
<accession>A0AAD7STW2</accession>
<proteinExistence type="predicted"/>
<dbReference type="AlphaFoldDB" id="A0AAD7STW2"/>
<dbReference type="EMBL" id="JAINUG010000034">
    <property type="protein sequence ID" value="KAJ8408710.1"/>
    <property type="molecule type" value="Genomic_DNA"/>
</dbReference>
<organism evidence="1 2">
    <name type="scientific">Aldrovandia affinis</name>
    <dbReference type="NCBI Taxonomy" id="143900"/>
    <lineage>
        <taxon>Eukaryota</taxon>
        <taxon>Metazoa</taxon>
        <taxon>Chordata</taxon>
        <taxon>Craniata</taxon>
        <taxon>Vertebrata</taxon>
        <taxon>Euteleostomi</taxon>
        <taxon>Actinopterygii</taxon>
        <taxon>Neopterygii</taxon>
        <taxon>Teleostei</taxon>
        <taxon>Notacanthiformes</taxon>
        <taxon>Halosauridae</taxon>
        <taxon>Aldrovandia</taxon>
    </lineage>
</organism>
<reference evidence="1" key="1">
    <citation type="journal article" date="2023" name="Science">
        <title>Genome structures resolve the early diversification of teleost fishes.</title>
        <authorList>
            <person name="Parey E."/>
            <person name="Louis A."/>
            <person name="Montfort J."/>
            <person name="Bouchez O."/>
            <person name="Roques C."/>
            <person name="Iampietro C."/>
            <person name="Lluch J."/>
            <person name="Castinel A."/>
            <person name="Donnadieu C."/>
            <person name="Desvignes T."/>
            <person name="Floi Bucao C."/>
            <person name="Jouanno E."/>
            <person name="Wen M."/>
            <person name="Mejri S."/>
            <person name="Dirks R."/>
            <person name="Jansen H."/>
            <person name="Henkel C."/>
            <person name="Chen W.J."/>
            <person name="Zahm M."/>
            <person name="Cabau C."/>
            <person name="Klopp C."/>
            <person name="Thompson A.W."/>
            <person name="Robinson-Rechavi M."/>
            <person name="Braasch I."/>
            <person name="Lecointre G."/>
            <person name="Bobe J."/>
            <person name="Postlethwait J.H."/>
            <person name="Berthelot C."/>
            <person name="Roest Crollius H."/>
            <person name="Guiguen Y."/>
        </authorList>
    </citation>
    <scope>NUCLEOTIDE SEQUENCE</scope>
    <source>
        <strain evidence="1">NC1722</strain>
    </source>
</reference>
<gene>
    <name evidence="1" type="ORF">AAFF_G00253450</name>
</gene>
<keyword evidence="2" id="KW-1185">Reference proteome</keyword>
<evidence type="ECO:0000313" key="2">
    <source>
        <dbReference type="Proteomes" id="UP001221898"/>
    </source>
</evidence>
<evidence type="ECO:0000313" key="1">
    <source>
        <dbReference type="EMBL" id="KAJ8408710.1"/>
    </source>
</evidence>